<sequence length="143" mass="14968">MATVDRRGTLSAALAVLVLALGAGAAVLVADTLDTGAPGHPVNPIDTSADPVLAWFARLLLVLAVAWLVIGMVAARTSLVRRPGAAAARATWLAATRPWRARESTLGMLSLDRWLLFGVPVALADRDARRAELLHGLACAWAS</sequence>
<dbReference type="RefSeq" id="WP_259612489.1">
    <property type="nucleotide sequence ID" value="NZ_CP091139.2"/>
</dbReference>
<keyword evidence="3" id="KW-1185">Reference proteome</keyword>
<evidence type="ECO:0000313" key="2">
    <source>
        <dbReference type="EMBL" id="UUT35858.1"/>
    </source>
</evidence>
<gene>
    <name evidence="2" type="ORF">L2X98_22060</name>
</gene>
<name>A0ABY5NL34_9MICO</name>
<accession>A0ABY5NL34</accession>
<feature type="transmembrane region" description="Helical" evidence="1">
    <location>
        <begin position="54"/>
        <end position="75"/>
    </location>
</feature>
<reference evidence="2" key="1">
    <citation type="submission" date="2022-01" db="EMBL/GenBank/DDBJ databases">
        <title>Microbacterium eymi and Microbacterium rhizovicinus sp. nov., isolated from the rhizospheric soil of Elymus tsukushiensis, a plant native to the Dokdo Islands, Republic of Korea.</title>
        <authorList>
            <person name="Hwang Y.J."/>
        </authorList>
    </citation>
    <scope>NUCLEOTIDE SEQUENCE</scope>
    <source>
        <strain evidence="2">KUDC0405</strain>
    </source>
</reference>
<evidence type="ECO:0000313" key="3">
    <source>
        <dbReference type="Proteomes" id="UP001054811"/>
    </source>
</evidence>
<evidence type="ECO:0000256" key="1">
    <source>
        <dbReference type="SAM" id="Phobius"/>
    </source>
</evidence>
<organism evidence="2 3">
    <name type="scientific">Microbacterium elymi</name>
    <dbReference type="NCBI Taxonomy" id="2909587"/>
    <lineage>
        <taxon>Bacteria</taxon>
        <taxon>Bacillati</taxon>
        <taxon>Actinomycetota</taxon>
        <taxon>Actinomycetes</taxon>
        <taxon>Micrococcales</taxon>
        <taxon>Microbacteriaceae</taxon>
        <taxon>Microbacterium</taxon>
    </lineage>
</organism>
<keyword evidence="1" id="KW-1133">Transmembrane helix</keyword>
<protein>
    <submittedName>
        <fullName evidence="2">Uncharacterized protein</fullName>
    </submittedName>
</protein>
<keyword evidence="1" id="KW-0472">Membrane</keyword>
<dbReference type="Proteomes" id="UP001054811">
    <property type="component" value="Chromosome"/>
</dbReference>
<dbReference type="EMBL" id="CP091139">
    <property type="protein sequence ID" value="UUT35858.1"/>
    <property type="molecule type" value="Genomic_DNA"/>
</dbReference>
<proteinExistence type="predicted"/>
<keyword evidence="1" id="KW-0812">Transmembrane</keyword>